<sequence length="183" mass="21330">MTTWSDNKQPYEAPSTIDEWLIKRGISINYSAVFTWNEEQVRSDYEDLFNEIEAYNERIDELASKFQTLHQSRLEYMEVHDINNWHTLDPIRDAKHLTQKASFSDDIVACNTEGNKLKKERGDKGRVLPLLAGIIDGSYSDFSSIINDERIVHGLMSSNSRDPMWDYIGPLHNIRWGMYPKLD</sequence>
<accession>A0A075GWD2</accession>
<evidence type="ECO:0000313" key="2">
    <source>
        <dbReference type="EMBL" id="AIF08166.1"/>
    </source>
</evidence>
<dbReference type="AlphaFoldDB" id="A0A075GWD2"/>
<organism evidence="2">
    <name type="scientific">uncultured marine group II/III euryarchaeote KM3_27_D07</name>
    <dbReference type="NCBI Taxonomy" id="1456429"/>
    <lineage>
        <taxon>Archaea</taxon>
        <taxon>Methanobacteriati</taxon>
        <taxon>Methanobacteriota</taxon>
        <taxon>environmental samples</taxon>
    </lineage>
</organism>
<proteinExistence type="predicted"/>
<keyword evidence="1" id="KW-0175">Coiled coil</keyword>
<feature type="coiled-coil region" evidence="1">
    <location>
        <begin position="38"/>
        <end position="72"/>
    </location>
</feature>
<name>A0A075GWD2_9EURY</name>
<dbReference type="EMBL" id="KF900823">
    <property type="protein sequence ID" value="AIF08166.1"/>
    <property type="molecule type" value="Genomic_DNA"/>
</dbReference>
<evidence type="ECO:0000256" key="1">
    <source>
        <dbReference type="SAM" id="Coils"/>
    </source>
</evidence>
<reference evidence="2" key="1">
    <citation type="journal article" date="2014" name="Genome Biol. Evol.">
        <title>Pangenome evidence for extensive interdomain horizontal transfer affecting lineage core and shell genes in uncultured planktonic thaumarchaeota and euryarchaeota.</title>
        <authorList>
            <person name="Deschamps P."/>
            <person name="Zivanovic Y."/>
            <person name="Moreira D."/>
            <person name="Rodriguez-Valera F."/>
            <person name="Lopez-Garcia P."/>
        </authorList>
    </citation>
    <scope>NUCLEOTIDE SEQUENCE</scope>
</reference>
<protein>
    <submittedName>
        <fullName evidence="2">Uncharacterized protein</fullName>
    </submittedName>
</protein>